<dbReference type="EMBL" id="JASAOG010000047">
    <property type="protein sequence ID" value="KAK0058589.1"/>
    <property type="molecule type" value="Genomic_DNA"/>
</dbReference>
<organism evidence="1 2">
    <name type="scientific">Biomphalaria pfeifferi</name>
    <name type="common">Bloodfluke planorb</name>
    <name type="synonym">Freshwater snail</name>
    <dbReference type="NCBI Taxonomy" id="112525"/>
    <lineage>
        <taxon>Eukaryota</taxon>
        <taxon>Metazoa</taxon>
        <taxon>Spiralia</taxon>
        <taxon>Lophotrochozoa</taxon>
        <taxon>Mollusca</taxon>
        <taxon>Gastropoda</taxon>
        <taxon>Heterobranchia</taxon>
        <taxon>Euthyneura</taxon>
        <taxon>Panpulmonata</taxon>
        <taxon>Hygrophila</taxon>
        <taxon>Lymnaeoidea</taxon>
        <taxon>Planorbidae</taxon>
        <taxon>Biomphalaria</taxon>
    </lineage>
</organism>
<evidence type="ECO:0000313" key="1">
    <source>
        <dbReference type="EMBL" id="KAK0058589.1"/>
    </source>
</evidence>
<reference evidence="1" key="2">
    <citation type="submission" date="2023-04" db="EMBL/GenBank/DDBJ databases">
        <authorList>
            <person name="Bu L."/>
            <person name="Lu L."/>
            <person name="Laidemitt M.R."/>
            <person name="Zhang S.M."/>
            <person name="Mutuku M."/>
            <person name="Mkoji G."/>
            <person name="Steinauer M."/>
            <person name="Loker E.S."/>
        </authorList>
    </citation>
    <scope>NUCLEOTIDE SEQUENCE</scope>
    <source>
        <strain evidence="1">KasaAsao</strain>
        <tissue evidence="1">Whole Snail</tissue>
    </source>
</reference>
<reference evidence="1" key="1">
    <citation type="journal article" date="2023" name="PLoS Negl. Trop. Dis.">
        <title>A genome sequence for Biomphalaria pfeifferi, the major vector snail for the human-infecting parasite Schistosoma mansoni.</title>
        <authorList>
            <person name="Bu L."/>
            <person name="Lu L."/>
            <person name="Laidemitt M.R."/>
            <person name="Zhang S.M."/>
            <person name="Mutuku M."/>
            <person name="Mkoji G."/>
            <person name="Steinauer M."/>
            <person name="Loker E.S."/>
        </authorList>
    </citation>
    <scope>NUCLEOTIDE SEQUENCE</scope>
    <source>
        <strain evidence="1">KasaAsao</strain>
    </source>
</reference>
<keyword evidence="2" id="KW-1185">Reference proteome</keyword>
<name>A0AAD8BPS3_BIOPF</name>
<evidence type="ECO:0000313" key="2">
    <source>
        <dbReference type="Proteomes" id="UP001233172"/>
    </source>
</evidence>
<protein>
    <submittedName>
        <fullName evidence="1">Uncharacterized protein</fullName>
    </submittedName>
</protein>
<proteinExistence type="predicted"/>
<dbReference type="Proteomes" id="UP001233172">
    <property type="component" value="Unassembled WGS sequence"/>
</dbReference>
<sequence length="86" mass="9653">MRLKASLDERLHIKRSLRSLQACPPDAAGFVYLCGNLTSWGPPTKLQSIRRESLLKRRSGSTALTRAVTSTLRVMWLTPATTDRIE</sequence>
<dbReference type="AlphaFoldDB" id="A0AAD8BPS3"/>
<accession>A0AAD8BPS3</accession>
<gene>
    <name evidence="1" type="ORF">Bpfe_011894</name>
</gene>
<comment type="caution">
    <text evidence="1">The sequence shown here is derived from an EMBL/GenBank/DDBJ whole genome shotgun (WGS) entry which is preliminary data.</text>
</comment>